<feature type="domain" description="MmyB-like transcription regulator ligand binding" evidence="1">
    <location>
        <begin position="2"/>
        <end position="88"/>
    </location>
</feature>
<evidence type="ECO:0000259" key="1">
    <source>
        <dbReference type="Pfam" id="PF17765"/>
    </source>
</evidence>
<proteinExistence type="predicted"/>
<organism evidence="2 3">
    <name type="scientific">Ktedonosporobacter rubrisoli</name>
    <dbReference type="NCBI Taxonomy" id="2509675"/>
    <lineage>
        <taxon>Bacteria</taxon>
        <taxon>Bacillati</taxon>
        <taxon>Chloroflexota</taxon>
        <taxon>Ktedonobacteria</taxon>
        <taxon>Ktedonobacterales</taxon>
        <taxon>Ktedonosporobacteraceae</taxon>
        <taxon>Ktedonosporobacter</taxon>
    </lineage>
</organism>
<dbReference type="OrthoDB" id="5346389at2"/>
<evidence type="ECO:0000313" key="2">
    <source>
        <dbReference type="EMBL" id="QBD75149.1"/>
    </source>
</evidence>
<reference evidence="2 3" key="1">
    <citation type="submission" date="2019-01" db="EMBL/GenBank/DDBJ databases">
        <title>Ktedonosporobacter rubrisoli SCAWS-G2.</title>
        <authorList>
            <person name="Huang Y."/>
            <person name="Yan B."/>
        </authorList>
    </citation>
    <scope>NUCLEOTIDE SEQUENCE [LARGE SCALE GENOMIC DNA]</scope>
    <source>
        <strain evidence="2 3">SCAWS-G2</strain>
    </source>
</reference>
<name>A0A4P6JJ80_KTERU</name>
<gene>
    <name evidence="2" type="ORF">EPA93_03720</name>
</gene>
<dbReference type="InterPro" id="IPR041413">
    <property type="entry name" value="MLTR_LBD"/>
</dbReference>
<dbReference type="AlphaFoldDB" id="A0A4P6JJ80"/>
<dbReference type="Proteomes" id="UP000290365">
    <property type="component" value="Chromosome"/>
</dbReference>
<sequence>MQSGQHLDDAWFTSMIEQLQEVSPEFHAWWLLHEVRQQRELPIAFSHPQIGSLHLQPITVQFSYDQGLYMRVLLPVAETDTAAKLLKLMCEQSEYEDSSGAK</sequence>
<accession>A0A4P6JJ80</accession>
<dbReference type="Gene3D" id="3.30.450.180">
    <property type="match status" value="1"/>
</dbReference>
<dbReference type="EMBL" id="CP035758">
    <property type="protein sequence ID" value="QBD75149.1"/>
    <property type="molecule type" value="Genomic_DNA"/>
</dbReference>
<protein>
    <recommendedName>
        <fullName evidence="1">MmyB-like transcription regulator ligand binding domain-containing protein</fullName>
    </recommendedName>
</protein>
<dbReference type="Pfam" id="PF17765">
    <property type="entry name" value="MLTR_LBD"/>
    <property type="match status" value="1"/>
</dbReference>
<keyword evidence="3" id="KW-1185">Reference proteome</keyword>
<evidence type="ECO:0000313" key="3">
    <source>
        <dbReference type="Proteomes" id="UP000290365"/>
    </source>
</evidence>
<dbReference type="KEGG" id="kbs:EPA93_03720"/>